<gene>
    <name evidence="11 13" type="primary">psd</name>
    <name evidence="13" type="ORF">GCM10011332_12180</name>
</gene>
<evidence type="ECO:0000256" key="11">
    <source>
        <dbReference type="HAMAP-Rule" id="MF_00664"/>
    </source>
</evidence>
<evidence type="ECO:0000313" key="14">
    <source>
        <dbReference type="Proteomes" id="UP000632498"/>
    </source>
</evidence>
<keyword evidence="9 11" id="KW-1208">Phospholipid metabolism</keyword>
<feature type="chain" id="PRO_5038201662" description="Phosphatidylserine decarboxylase alpha chain" evidence="11">
    <location>
        <begin position="195"/>
        <end position="237"/>
    </location>
</feature>
<keyword evidence="5 11" id="KW-0472">Membrane</keyword>
<dbReference type="InterPro" id="IPR003817">
    <property type="entry name" value="PS_Dcarbxylase"/>
</dbReference>
<reference evidence="13" key="2">
    <citation type="submission" date="2020-09" db="EMBL/GenBank/DDBJ databases">
        <authorList>
            <person name="Sun Q."/>
            <person name="Zhou Y."/>
        </authorList>
    </citation>
    <scope>NUCLEOTIDE SEQUENCE</scope>
    <source>
        <strain evidence="13">CGMCC 1.15254</strain>
    </source>
</reference>
<protein>
    <recommendedName>
        <fullName evidence="11">Phosphatidylserine decarboxylase proenzyme</fullName>
        <ecNumber evidence="11">4.1.1.65</ecNumber>
    </recommendedName>
    <component>
        <recommendedName>
            <fullName evidence="11">Phosphatidylserine decarboxylase alpha chain</fullName>
        </recommendedName>
    </component>
    <component>
        <recommendedName>
            <fullName evidence="11">Phosphatidylserine decarboxylase beta chain</fullName>
        </recommendedName>
    </component>
</protein>
<evidence type="ECO:0000256" key="9">
    <source>
        <dbReference type="ARBA" id="ARBA00023264"/>
    </source>
</evidence>
<evidence type="ECO:0000256" key="4">
    <source>
        <dbReference type="ARBA" id="ARBA00023098"/>
    </source>
</evidence>
<keyword evidence="4 11" id="KW-0443">Lipid metabolism</keyword>
<comment type="function">
    <text evidence="11">Catalyzes the formation of phosphatidylethanolamine (PtdEtn) from phosphatidylserine (PtdSer).</text>
</comment>
<feature type="modified residue" description="Pyruvic acid (Ser); by autocatalysis" evidence="11">
    <location>
        <position position="195"/>
    </location>
</feature>
<comment type="pathway">
    <text evidence="11">Phospholipid metabolism; phosphatidylethanolamine biosynthesis; phosphatidylethanolamine from CDP-diacylglycerol: step 2/2.</text>
</comment>
<feature type="active site" description="Schiff-base intermediate with substrate; via pyruvic acid" evidence="11">
    <location>
        <position position="195"/>
    </location>
</feature>
<accession>A0A917FAA6</accession>
<comment type="subunit">
    <text evidence="11">Heterodimer of a large membrane-associated beta subunit and a small pyruvoyl-containing alpha subunit.</text>
</comment>
<evidence type="ECO:0000256" key="2">
    <source>
        <dbReference type="ARBA" id="ARBA00022516"/>
    </source>
</evidence>
<dbReference type="GO" id="GO:0005886">
    <property type="term" value="C:plasma membrane"/>
    <property type="evidence" value="ECO:0007669"/>
    <property type="project" value="UniProtKB-SubCell"/>
</dbReference>
<comment type="catalytic activity">
    <reaction evidence="11">
        <text>a 1,2-diacyl-sn-glycero-3-phospho-L-serine + H(+) = a 1,2-diacyl-sn-glycero-3-phosphoethanolamine + CO2</text>
        <dbReference type="Rhea" id="RHEA:20828"/>
        <dbReference type="ChEBI" id="CHEBI:15378"/>
        <dbReference type="ChEBI" id="CHEBI:16526"/>
        <dbReference type="ChEBI" id="CHEBI:57262"/>
        <dbReference type="ChEBI" id="CHEBI:64612"/>
        <dbReference type="EC" id="4.1.1.65"/>
    </reaction>
</comment>
<dbReference type="PANTHER" id="PTHR35809:SF1">
    <property type="entry name" value="ARCHAETIDYLSERINE DECARBOXYLASE PROENZYME-RELATED"/>
    <property type="match status" value="1"/>
</dbReference>
<evidence type="ECO:0000256" key="12">
    <source>
        <dbReference type="SAM" id="Phobius"/>
    </source>
</evidence>
<dbReference type="GO" id="GO:0006646">
    <property type="term" value="P:phosphatidylethanolamine biosynthetic process"/>
    <property type="evidence" value="ECO:0007669"/>
    <property type="project" value="UniProtKB-UniRule"/>
</dbReference>
<comment type="subcellular location">
    <subcellularLocation>
        <location evidence="11">Cell membrane</location>
        <topology evidence="11">Peripheral membrane protein</topology>
    </subcellularLocation>
</comment>
<evidence type="ECO:0000256" key="10">
    <source>
        <dbReference type="ARBA" id="ARBA00023317"/>
    </source>
</evidence>
<organism evidence="13 14">
    <name type="scientific">Terasakiella brassicae</name>
    <dbReference type="NCBI Taxonomy" id="1634917"/>
    <lineage>
        <taxon>Bacteria</taxon>
        <taxon>Pseudomonadati</taxon>
        <taxon>Pseudomonadota</taxon>
        <taxon>Alphaproteobacteria</taxon>
        <taxon>Rhodospirillales</taxon>
        <taxon>Terasakiellaceae</taxon>
        <taxon>Terasakiella</taxon>
    </lineage>
</organism>
<evidence type="ECO:0000256" key="1">
    <source>
        <dbReference type="ARBA" id="ARBA00022475"/>
    </source>
</evidence>
<dbReference type="PANTHER" id="PTHR35809">
    <property type="entry name" value="ARCHAETIDYLSERINE DECARBOXYLASE PROENZYME-RELATED"/>
    <property type="match status" value="1"/>
</dbReference>
<proteinExistence type="inferred from homology"/>
<dbReference type="EC" id="4.1.1.65" evidence="11"/>
<reference evidence="13" key="1">
    <citation type="journal article" date="2014" name="Int. J. Syst. Evol. Microbiol.">
        <title>Complete genome sequence of Corynebacterium casei LMG S-19264T (=DSM 44701T), isolated from a smear-ripened cheese.</title>
        <authorList>
            <consortium name="US DOE Joint Genome Institute (JGI-PGF)"/>
            <person name="Walter F."/>
            <person name="Albersmeier A."/>
            <person name="Kalinowski J."/>
            <person name="Ruckert C."/>
        </authorList>
    </citation>
    <scope>NUCLEOTIDE SEQUENCE</scope>
    <source>
        <strain evidence="13">CGMCC 1.15254</strain>
    </source>
</reference>
<dbReference type="NCBIfam" id="NF003678">
    <property type="entry name" value="PRK05305.1-2"/>
    <property type="match status" value="1"/>
</dbReference>
<feature type="site" description="Cleavage (non-hydrolytic); by autocatalysis" evidence="11">
    <location>
        <begin position="194"/>
        <end position="195"/>
    </location>
</feature>
<keyword evidence="3 11" id="KW-0210">Decarboxylase</keyword>
<dbReference type="InterPro" id="IPR033175">
    <property type="entry name" value="PSD-A"/>
</dbReference>
<evidence type="ECO:0000256" key="7">
    <source>
        <dbReference type="ARBA" id="ARBA00023209"/>
    </source>
</evidence>
<keyword evidence="12" id="KW-1133">Transmembrane helix</keyword>
<keyword evidence="1 11" id="KW-1003">Cell membrane</keyword>
<dbReference type="RefSeq" id="WP_188662831.1">
    <property type="nucleotide sequence ID" value="NZ_BMHV01000007.1"/>
</dbReference>
<dbReference type="NCBIfam" id="NF003677">
    <property type="entry name" value="PRK05305.1-1"/>
    <property type="match status" value="1"/>
</dbReference>
<keyword evidence="8 11" id="KW-0456">Lyase</keyword>
<name>A0A917FAA6_9PROT</name>
<dbReference type="NCBIfam" id="NF003679">
    <property type="entry name" value="PRK05305.1-3"/>
    <property type="match status" value="1"/>
</dbReference>
<evidence type="ECO:0000256" key="5">
    <source>
        <dbReference type="ARBA" id="ARBA00023136"/>
    </source>
</evidence>
<feature type="transmembrane region" description="Helical" evidence="12">
    <location>
        <begin position="12"/>
        <end position="33"/>
    </location>
</feature>
<comment type="caution">
    <text evidence="13">The sequence shown here is derived from an EMBL/GenBank/DDBJ whole genome shotgun (WGS) entry which is preliminary data.</text>
</comment>
<comment type="cofactor">
    <cofactor evidence="11">
        <name>pyruvate</name>
        <dbReference type="ChEBI" id="CHEBI:15361"/>
    </cofactor>
    <text evidence="11">Binds 1 pyruvoyl group covalently per subunit.</text>
</comment>
<comment type="similarity">
    <text evidence="11">Belongs to the phosphatidylserine decarboxylase family. PSD-A subfamily.</text>
</comment>
<dbReference type="HAMAP" id="MF_00664">
    <property type="entry name" value="PS_decarb_PSD_A"/>
    <property type="match status" value="1"/>
</dbReference>
<sequence>MLKVILVPINREGWPFIAIFAILTVALMVGAYALGWLGAVQPIGWVGLILTVWCICFFRDPHRVTPTRDGLVICPADGVVQLIDRAAPPAELGMGDQERTRVCVFMNVFNVHVNRSPLSGTVKKVAYRPGKFLNASLDKASVDNERMSVALETENGTQIAFVQIAGLVARRIICWTKEGDQLKAGERFGMIRFGSRVDVYLPEGVEPMVALGQTTKAAETVLADLNSTEAARQGEVR</sequence>
<keyword evidence="14" id="KW-1185">Reference proteome</keyword>
<dbReference type="NCBIfam" id="NF003685">
    <property type="entry name" value="PRK05305.2-5"/>
    <property type="match status" value="1"/>
</dbReference>
<dbReference type="GO" id="GO:0004609">
    <property type="term" value="F:phosphatidylserine decarboxylase activity"/>
    <property type="evidence" value="ECO:0007669"/>
    <property type="project" value="UniProtKB-UniRule"/>
</dbReference>
<dbReference type="Pfam" id="PF02666">
    <property type="entry name" value="PS_Dcarbxylase"/>
    <property type="match status" value="1"/>
</dbReference>
<evidence type="ECO:0000256" key="6">
    <source>
        <dbReference type="ARBA" id="ARBA00023145"/>
    </source>
</evidence>
<evidence type="ECO:0000256" key="8">
    <source>
        <dbReference type="ARBA" id="ARBA00023239"/>
    </source>
</evidence>
<keyword evidence="10 11" id="KW-0670">Pyruvate</keyword>
<keyword evidence="6 11" id="KW-0865">Zymogen</keyword>
<feature type="chain" id="PRO_5038201663" description="Phosphatidylserine decarboxylase beta chain" evidence="11">
    <location>
        <begin position="1"/>
        <end position="194"/>
    </location>
</feature>
<evidence type="ECO:0000313" key="13">
    <source>
        <dbReference type="EMBL" id="GGF60044.1"/>
    </source>
</evidence>
<evidence type="ECO:0000256" key="3">
    <source>
        <dbReference type="ARBA" id="ARBA00022793"/>
    </source>
</evidence>
<dbReference type="EMBL" id="BMHV01000007">
    <property type="protein sequence ID" value="GGF60044.1"/>
    <property type="molecule type" value="Genomic_DNA"/>
</dbReference>
<dbReference type="AlphaFoldDB" id="A0A917FAA6"/>
<feature type="transmembrane region" description="Helical" evidence="12">
    <location>
        <begin position="39"/>
        <end position="58"/>
    </location>
</feature>
<dbReference type="Proteomes" id="UP000632498">
    <property type="component" value="Unassembled WGS sequence"/>
</dbReference>
<keyword evidence="2 11" id="KW-0444">Lipid biosynthesis</keyword>
<comment type="PTM">
    <text evidence="11">Is synthesized initially as an inactive proenzyme. Formation of the active enzyme involves a self-maturation process in which the active site pyruvoyl group is generated from an internal serine residue via an autocatalytic post-translational modification. Two non-identical subunits are generated from the proenzyme in this reaction, and the pyruvate is formed at the N-terminus of the alpha chain, which is derived from the carboxyl end of the proenzyme. The post-translation cleavage follows an unusual pathway, termed non-hydrolytic serinolysis, in which the side chain hydroxyl group of the serine supplies its oxygen atom to form the C-terminus of the beta chain, while the remainder of the serine residue undergoes an oxidative deamination to produce ammonia and the pyruvoyl prosthetic group on the alpha chain.</text>
</comment>
<keyword evidence="12" id="KW-0812">Transmembrane</keyword>
<keyword evidence="7 11" id="KW-0594">Phospholipid biosynthesis</keyword>